<evidence type="ECO:0000313" key="2">
    <source>
        <dbReference type="Proteomes" id="UP000033636"/>
    </source>
</evidence>
<comment type="caution">
    <text evidence="1">The sequence shown here is derived from an EMBL/GenBank/DDBJ whole genome shotgun (WGS) entry which is preliminary data.</text>
</comment>
<gene>
    <name evidence="1" type="ORF">TU35_003090</name>
</gene>
<protein>
    <submittedName>
        <fullName evidence="1">Cyclic 2,3-diphosphoglycerate synthase</fullName>
    </submittedName>
</protein>
<dbReference type="EMBL" id="JZWT02000006">
    <property type="protein sequence ID" value="MFB6490227.1"/>
    <property type="molecule type" value="Genomic_DNA"/>
</dbReference>
<sequence length="441" mass="48844">MRRRVAIIGAAGRDFHVFNAFFRGNEQYKVVAFLATQIPIPNRRYPAELAGPLYPEGVPIYTWSDHGELYKLIKELNVDEVVLAYSDLLYDDVGHIISAALAAGASFRILGPRDAYLDSIKPVIAVLATRTGAGKSTVSRAVVRELLRRGLKPVVVRHPMPYRDLAASAVELYRTKEDLRAITFEEREEYEQYVDMGVPVLAGVDYGKVLVKAEELGDVVIWDGGNNDFPFYRPDFIIVVTDARRPGHEVSSFPGEANVRMADAVIITKVNDAAPGDVDRVVSNVKRSNPDALIAKADLEVSLDRPELARGKRALVIEDAPTVTHGGLPYGAGYIAAQKYGAVVVDPRPYAVGVIKEVYERYKHMGPVLPSLGYTEDQKRDLEETIRRVDADVVIMGTPARIEDAVKIDKPIARASWELRVLEGPSVADLIELFLKRVRRA</sequence>
<organism evidence="1 2">
    <name type="scientific">Thermoproteus sp. AZ2</name>
    <dbReference type="NCBI Taxonomy" id="1609232"/>
    <lineage>
        <taxon>Archaea</taxon>
        <taxon>Thermoproteota</taxon>
        <taxon>Thermoprotei</taxon>
        <taxon>Thermoproteales</taxon>
        <taxon>Thermoproteaceae</taxon>
        <taxon>Thermoproteus</taxon>
    </lineage>
</organism>
<proteinExistence type="predicted"/>
<accession>A0ACC6UZJ1</accession>
<evidence type="ECO:0000313" key="1">
    <source>
        <dbReference type="EMBL" id="MFB6490227.1"/>
    </source>
</evidence>
<reference evidence="1" key="1">
    <citation type="submission" date="2024-07" db="EMBL/GenBank/DDBJ databases">
        <title>Metagenome and Metagenome-Assembled Genomes of Archaea from a hot spring from the geothermal field of Los Azufres, Mexico.</title>
        <authorList>
            <person name="Marin-Paredes R."/>
            <person name="Martinez-Romero E."/>
            <person name="Servin-Garciduenas L.E."/>
        </authorList>
    </citation>
    <scope>NUCLEOTIDE SEQUENCE</scope>
</reference>
<dbReference type="Proteomes" id="UP000033636">
    <property type="component" value="Unassembled WGS sequence"/>
</dbReference>
<name>A0ACC6UZJ1_9CREN</name>